<comment type="caution">
    <text evidence="3">The sequence shown here is derived from an EMBL/GenBank/DDBJ whole genome shotgun (WGS) entry which is preliminary data.</text>
</comment>
<protein>
    <submittedName>
        <fullName evidence="3">Putative alpha/beta hydrolase fold protein</fullName>
    </submittedName>
</protein>
<dbReference type="InterPro" id="IPR029058">
    <property type="entry name" value="AB_hydrolase_fold"/>
</dbReference>
<evidence type="ECO:0000313" key="4">
    <source>
        <dbReference type="Proteomes" id="UP000185911"/>
    </source>
</evidence>
<evidence type="ECO:0000259" key="2">
    <source>
        <dbReference type="Pfam" id="PF08386"/>
    </source>
</evidence>
<keyword evidence="3" id="KW-0378">Hydrolase</keyword>
<sequence>MNSVEHLQGRTTGAWPIAYEALGDPAHPAIVLIMGLGLQLVAWPDSFCQALVDGGYRVVRFDNRDCGLSARAPAYGRFGLFRTIAASVLKLPVPSPYTLDDMAQDTLAVIDALQIQRAHIVGVSMGGMIGQVLAAKHPQRVQSLVSIMSTSGHPRLQQPALSVRRVVVGRPANPADLESVIDHQVRIVRAIGSRVHLESEPGLRERVGRGIRRAYEPAGLTRQVMAIIASGDRRPLLKRITAPTLVIHGRDDPLVPLPGGQDTADHIPGAKLLVVDGMGHDLSPALLPTLSQAILNHCNAF</sequence>
<dbReference type="AlphaFoldDB" id="A0A1Q8YJM2"/>
<name>A0A1Q8YJM2_9BURK</name>
<dbReference type="STRING" id="81479.RA876_16725"/>
<dbReference type="SUPFAM" id="SSF53474">
    <property type="entry name" value="alpha/beta-Hydrolases"/>
    <property type="match status" value="1"/>
</dbReference>
<reference evidence="3 4" key="1">
    <citation type="submission" date="2017-01" db="EMBL/GenBank/DDBJ databases">
        <title>Genome sequence of Rhodoferax antarcticus ANT.BR, a psychrophilic purple nonsulfur bacterium from an Antarctic microbial mat.</title>
        <authorList>
            <person name="Baker J."/>
            <person name="Riester C."/>
            <person name="Skinner B."/>
            <person name="Newell A."/>
            <person name="Swingley W."/>
            <person name="Madigan M."/>
            <person name="Jung D."/>
            <person name="Asao M."/>
            <person name="Chen M."/>
            <person name="Loughlin P."/>
            <person name="Pan H."/>
            <person name="Lin S."/>
            <person name="Li N."/>
            <person name="Shaw J."/>
            <person name="Prado M."/>
            <person name="Sherman C."/>
            <person name="Li X."/>
            <person name="Tang J."/>
            <person name="Blankenship R."/>
            <person name="Zhao T."/>
            <person name="Touchman J."/>
            <person name="Sattley M."/>
        </authorList>
    </citation>
    <scope>NUCLEOTIDE SEQUENCE [LARGE SCALE GENOMIC DNA]</scope>
    <source>
        <strain evidence="3 4">ANT.BR</strain>
    </source>
</reference>
<gene>
    <name evidence="3" type="ORF">BLL52_0542</name>
</gene>
<feature type="domain" description="Peptidase S33 tripeptidyl aminopeptidase-like C-terminal" evidence="2">
    <location>
        <begin position="241"/>
        <end position="283"/>
    </location>
</feature>
<evidence type="ECO:0000259" key="1">
    <source>
        <dbReference type="Pfam" id="PF00561"/>
    </source>
</evidence>
<dbReference type="Pfam" id="PF08386">
    <property type="entry name" value="Abhydrolase_4"/>
    <property type="match status" value="1"/>
</dbReference>
<evidence type="ECO:0000313" key="3">
    <source>
        <dbReference type="EMBL" id="OLP08254.1"/>
    </source>
</evidence>
<dbReference type="InterPro" id="IPR050471">
    <property type="entry name" value="AB_hydrolase"/>
</dbReference>
<feature type="domain" description="AB hydrolase-1" evidence="1">
    <location>
        <begin position="28"/>
        <end position="149"/>
    </location>
</feature>
<organism evidence="3 4">
    <name type="scientific">Rhodoferax antarcticus ANT.BR</name>
    <dbReference type="NCBI Taxonomy" id="1111071"/>
    <lineage>
        <taxon>Bacteria</taxon>
        <taxon>Pseudomonadati</taxon>
        <taxon>Pseudomonadota</taxon>
        <taxon>Betaproteobacteria</taxon>
        <taxon>Burkholderiales</taxon>
        <taxon>Comamonadaceae</taxon>
        <taxon>Rhodoferax</taxon>
    </lineage>
</organism>
<keyword evidence="4" id="KW-1185">Reference proteome</keyword>
<dbReference type="InterPro" id="IPR013595">
    <property type="entry name" value="Pept_S33_TAP-like_C"/>
</dbReference>
<dbReference type="Proteomes" id="UP000185911">
    <property type="component" value="Unassembled WGS sequence"/>
</dbReference>
<dbReference type="InterPro" id="IPR000073">
    <property type="entry name" value="AB_hydrolase_1"/>
</dbReference>
<dbReference type="RefSeq" id="WP_075585130.1">
    <property type="nucleotide sequence ID" value="NZ_MSYM01000005.1"/>
</dbReference>
<dbReference type="Pfam" id="PF00561">
    <property type="entry name" value="Abhydrolase_1"/>
    <property type="match status" value="1"/>
</dbReference>
<dbReference type="PANTHER" id="PTHR43433:SF5">
    <property type="entry name" value="AB HYDROLASE-1 DOMAIN-CONTAINING PROTEIN"/>
    <property type="match status" value="1"/>
</dbReference>
<proteinExistence type="predicted"/>
<accession>A0A1Q8YJM2</accession>
<dbReference type="Gene3D" id="3.40.50.1820">
    <property type="entry name" value="alpha/beta hydrolase"/>
    <property type="match status" value="1"/>
</dbReference>
<dbReference type="GO" id="GO:0004806">
    <property type="term" value="F:triacylglycerol lipase activity"/>
    <property type="evidence" value="ECO:0007669"/>
    <property type="project" value="TreeGrafter"/>
</dbReference>
<dbReference type="PANTHER" id="PTHR43433">
    <property type="entry name" value="HYDROLASE, ALPHA/BETA FOLD FAMILY PROTEIN"/>
    <property type="match status" value="1"/>
</dbReference>
<dbReference type="GO" id="GO:0046503">
    <property type="term" value="P:glycerolipid catabolic process"/>
    <property type="evidence" value="ECO:0007669"/>
    <property type="project" value="TreeGrafter"/>
</dbReference>
<dbReference type="EMBL" id="MSYM01000005">
    <property type="protein sequence ID" value="OLP08254.1"/>
    <property type="molecule type" value="Genomic_DNA"/>
</dbReference>